<evidence type="ECO:0000313" key="8">
    <source>
        <dbReference type="EMBL" id="OQR78698.1"/>
    </source>
</evidence>
<dbReference type="PANTHER" id="PTHR43884">
    <property type="entry name" value="ACYL-COA DEHYDROGENASE"/>
    <property type="match status" value="1"/>
</dbReference>
<dbReference type="GO" id="GO:0033539">
    <property type="term" value="P:fatty acid beta-oxidation using acyl-CoA dehydrogenase"/>
    <property type="evidence" value="ECO:0007669"/>
    <property type="project" value="TreeGrafter"/>
</dbReference>
<dbReference type="OrthoDB" id="10254877at2759"/>
<protein>
    <submittedName>
        <fullName evidence="8">Short-chain specific acyl-CoA dehydrogenase</fullName>
    </submittedName>
</protein>
<evidence type="ECO:0000256" key="5">
    <source>
        <dbReference type="RuleBase" id="RU362125"/>
    </source>
</evidence>
<dbReference type="GO" id="GO:0005739">
    <property type="term" value="C:mitochondrion"/>
    <property type="evidence" value="ECO:0007669"/>
    <property type="project" value="TreeGrafter"/>
</dbReference>
<proteinExistence type="inferred from homology"/>
<comment type="caution">
    <text evidence="8">The sequence shown here is derived from an EMBL/GenBank/DDBJ whole genome shotgun (WGS) entry which is preliminary data.</text>
</comment>
<dbReference type="Gene3D" id="2.40.110.10">
    <property type="entry name" value="Butyryl-CoA Dehydrogenase, subunit A, domain 2"/>
    <property type="match status" value="1"/>
</dbReference>
<keyword evidence="3 5" id="KW-0285">Flavoprotein</keyword>
<dbReference type="PROSITE" id="PS00073">
    <property type="entry name" value="ACYL_COA_DH_2"/>
    <property type="match status" value="1"/>
</dbReference>
<evidence type="ECO:0000256" key="1">
    <source>
        <dbReference type="ARBA" id="ARBA00001974"/>
    </source>
</evidence>
<keyword evidence="9" id="KW-1185">Reference proteome</keyword>
<organism evidence="8 9">
    <name type="scientific">Tropilaelaps mercedesae</name>
    <dbReference type="NCBI Taxonomy" id="418985"/>
    <lineage>
        <taxon>Eukaryota</taxon>
        <taxon>Metazoa</taxon>
        <taxon>Ecdysozoa</taxon>
        <taxon>Arthropoda</taxon>
        <taxon>Chelicerata</taxon>
        <taxon>Arachnida</taxon>
        <taxon>Acari</taxon>
        <taxon>Parasitiformes</taxon>
        <taxon>Mesostigmata</taxon>
        <taxon>Gamasina</taxon>
        <taxon>Dermanyssoidea</taxon>
        <taxon>Laelapidae</taxon>
        <taxon>Tropilaelaps</taxon>
    </lineage>
</organism>
<dbReference type="InterPro" id="IPR009100">
    <property type="entry name" value="AcylCoA_DH/oxidase_NM_dom_sf"/>
</dbReference>
<name>A0A1V9XZB0_9ACAR</name>
<feature type="domain" description="Acyl-CoA dehydrogenase/oxidase C-terminal" evidence="6">
    <location>
        <begin position="116"/>
        <end position="264"/>
    </location>
</feature>
<reference evidence="8 9" key="1">
    <citation type="journal article" date="2017" name="Gigascience">
        <title>Draft genome of the honey bee ectoparasitic mite, Tropilaelaps mercedesae, is shaped by the parasitic life history.</title>
        <authorList>
            <person name="Dong X."/>
            <person name="Armstrong S.D."/>
            <person name="Xia D."/>
            <person name="Makepeace B.L."/>
            <person name="Darby A.C."/>
            <person name="Kadowaki T."/>
        </authorList>
    </citation>
    <scope>NUCLEOTIDE SEQUENCE [LARGE SCALE GENOMIC DNA]</scope>
    <source>
        <strain evidence="8">Wuxi-XJTLU</strain>
    </source>
</reference>
<evidence type="ECO:0000256" key="3">
    <source>
        <dbReference type="ARBA" id="ARBA00022630"/>
    </source>
</evidence>
<feature type="domain" description="Acyl-CoA oxidase/dehydrogenase middle" evidence="7">
    <location>
        <begin position="33"/>
        <end position="104"/>
    </location>
</feature>
<dbReference type="SUPFAM" id="SSF47203">
    <property type="entry name" value="Acyl-CoA dehydrogenase C-terminal domain-like"/>
    <property type="match status" value="1"/>
</dbReference>
<keyword evidence="4 5" id="KW-0274">FAD</keyword>
<dbReference type="PANTHER" id="PTHR43884:SF12">
    <property type="entry name" value="ISOVALERYL-COA DEHYDROGENASE, MITOCHONDRIAL-RELATED"/>
    <property type="match status" value="1"/>
</dbReference>
<evidence type="ECO:0000256" key="2">
    <source>
        <dbReference type="ARBA" id="ARBA00009347"/>
    </source>
</evidence>
<dbReference type="Proteomes" id="UP000192247">
    <property type="component" value="Unassembled WGS sequence"/>
</dbReference>
<dbReference type="InterPro" id="IPR036250">
    <property type="entry name" value="AcylCo_DH-like_C"/>
</dbReference>
<gene>
    <name evidence="8" type="ORF">BIW11_06239</name>
</gene>
<evidence type="ECO:0000256" key="4">
    <source>
        <dbReference type="ARBA" id="ARBA00022827"/>
    </source>
</evidence>
<dbReference type="InterPro" id="IPR009075">
    <property type="entry name" value="AcylCo_DH/oxidase_C"/>
</dbReference>
<dbReference type="SUPFAM" id="SSF56645">
    <property type="entry name" value="Acyl-CoA dehydrogenase NM domain-like"/>
    <property type="match status" value="1"/>
</dbReference>
<dbReference type="AlphaFoldDB" id="A0A1V9XZB0"/>
<dbReference type="Pfam" id="PF00441">
    <property type="entry name" value="Acyl-CoA_dh_1"/>
    <property type="match status" value="1"/>
</dbReference>
<dbReference type="Pfam" id="PF02770">
    <property type="entry name" value="Acyl-CoA_dh_M"/>
    <property type="match status" value="1"/>
</dbReference>
<comment type="similarity">
    <text evidence="2 5">Belongs to the acyl-CoA dehydrogenase family.</text>
</comment>
<dbReference type="FunFam" id="1.20.140.10:FF:000004">
    <property type="entry name" value="Acyl-CoA dehydrogenase FadE25"/>
    <property type="match status" value="1"/>
</dbReference>
<dbReference type="InterPro" id="IPR006089">
    <property type="entry name" value="Acyl-CoA_DH_CS"/>
</dbReference>
<keyword evidence="5" id="KW-0560">Oxidoreductase</keyword>
<dbReference type="GO" id="GO:0046359">
    <property type="term" value="P:butyrate catabolic process"/>
    <property type="evidence" value="ECO:0007669"/>
    <property type="project" value="TreeGrafter"/>
</dbReference>
<dbReference type="STRING" id="418985.A0A1V9XZB0"/>
<evidence type="ECO:0000259" key="6">
    <source>
        <dbReference type="Pfam" id="PF00441"/>
    </source>
</evidence>
<accession>A0A1V9XZB0</accession>
<dbReference type="GO" id="GO:0003995">
    <property type="term" value="F:acyl-CoA dehydrogenase activity"/>
    <property type="evidence" value="ECO:0007669"/>
    <property type="project" value="InterPro"/>
</dbReference>
<evidence type="ECO:0000259" key="7">
    <source>
        <dbReference type="Pfam" id="PF02770"/>
    </source>
</evidence>
<comment type="cofactor">
    <cofactor evidence="1 5">
        <name>FAD</name>
        <dbReference type="ChEBI" id="CHEBI:57692"/>
    </cofactor>
</comment>
<dbReference type="EMBL" id="MNPL01001914">
    <property type="protein sequence ID" value="OQR78698.1"/>
    <property type="molecule type" value="Genomic_DNA"/>
</dbReference>
<dbReference type="InterPro" id="IPR046373">
    <property type="entry name" value="Acyl-CoA_Oxase/DH_mid-dom_sf"/>
</dbReference>
<evidence type="ECO:0000313" key="9">
    <source>
        <dbReference type="Proteomes" id="UP000192247"/>
    </source>
</evidence>
<dbReference type="InterPro" id="IPR006091">
    <property type="entry name" value="Acyl-CoA_Oxase/DH_mid-dom"/>
</dbReference>
<sequence>MTKSSAFKAYSCHIGFHDGFFHLLRPVAVIVTKQIVLNGTKAWITSAKEGEAVCLFATTDPRKKHKGIGCYLIPMPIDGLSRPKFENKMGIRASSTGQLVFEDVEIPAEYQLGKDGDGFKIAMAALDGGRIGIASQALGIGQAALDLAVQYSQERVCFGQQISRLQAIQFKLADMETKMSAARLLTWHAAWLKDRGLPFGKAASMAKLNASETANFCAYEAIQILGGMGYVKDMPAERHFRDARITEIYEGTSEIQRIVIANHLLKEQGNRS</sequence>
<dbReference type="InParanoid" id="A0A1V9XZB0"/>
<dbReference type="Gene3D" id="1.20.140.10">
    <property type="entry name" value="Butyryl-CoA Dehydrogenase, subunit A, domain 3"/>
    <property type="match status" value="1"/>
</dbReference>